<dbReference type="Pfam" id="PF05291">
    <property type="entry name" value="Bystin"/>
    <property type="match status" value="1"/>
</dbReference>
<proteinExistence type="inferred from homology"/>
<name>A0AAV9J7K6_9PEZI</name>
<organism evidence="3 4">
    <name type="scientific">Oleoguttula mirabilis</name>
    <dbReference type="NCBI Taxonomy" id="1507867"/>
    <lineage>
        <taxon>Eukaryota</taxon>
        <taxon>Fungi</taxon>
        <taxon>Dikarya</taxon>
        <taxon>Ascomycota</taxon>
        <taxon>Pezizomycotina</taxon>
        <taxon>Dothideomycetes</taxon>
        <taxon>Dothideomycetidae</taxon>
        <taxon>Mycosphaerellales</taxon>
        <taxon>Teratosphaeriaceae</taxon>
        <taxon>Oleoguttula</taxon>
    </lineage>
</organism>
<dbReference type="GO" id="GO:0030515">
    <property type="term" value="F:snoRNA binding"/>
    <property type="evidence" value="ECO:0007669"/>
    <property type="project" value="TreeGrafter"/>
</dbReference>
<dbReference type="Proteomes" id="UP001324427">
    <property type="component" value="Unassembled WGS sequence"/>
</dbReference>
<dbReference type="EMBL" id="JAVFHQ010000058">
    <property type="protein sequence ID" value="KAK4540982.1"/>
    <property type="molecule type" value="Genomic_DNA"/>
</dbReference>
<evidence type="ECO:0008006" key="5">
    <source>
        <dbReference type="Google" id="ProtNLM"/>
    </source>
</evidence>
<gene>
    <name evidence="3" type="ORF">LTR36_008351</name>
</gene>
<evidence type="ECO:0000313" key="3">
    <source>
        <dbReference type="EMBL" id="KAK4540982.1"/>
    </source>
</evidence>
<dbReference type="GO" id="GO:0030688">
    <property type="term" value="C:preribosome, small subunit precursor"/>
    <property type="evidence" value="ECO:0007669"/>
    <property type="project" value="TreeGrafter"/>
</dbReference>
<feature type="region of interest" description="Disordered" evidence="2">
    <location>
        <begin position="1"/>
        <end position="100"/>
    </location>
</feature>
<evidence type="ECO:0000313" key="4">
    <source>
        <dbReference type="Proteomes" id="UP001324427"/>
    </source>
</evidence>
<dbReference type="GO" id="GO:0006364">
    <property type="term" value="P:rRNA processing"/>
    <property type="evidence" value="ECO:0007669"/>
    <property type="project" value="TreeGrafter"/>
</dbReference>
<reference evidence="3 4" key="1">
    <citation type="submission" date="2021-11" db="EMBL/GenBank/DDBJ databases">
        <title>Black yeast isolated from Biological Soil Crust.</title>
        <authorList>
            <person name="Kurbessoian T."/>
        </authorList>
    </citation>
    <scope>NUCLEOTIDE SEQUENCE [LARGE SCALE GENOMIC DNA]</scope>
    <source>
        <strain evidence="3 4">CCFEE 5522</strain>
    </source>
</reference>
<sequence length="534" mass="58108">MPKSVRPDRRHNPLSEEYSPTTPLKQKAGKKRKQPSTDGNGQDAYVDSKASRRILDLGQDLAAEDEAERESTRPKPASTAFTFESRFPLDVVSDEEDAGGVEVGEYDDEEAWGSEEEVEEVEVDPNDLDTFNRFNPSFDPATLLQPHYDTADNDDDDEVDGPGTNLADLILSKIAAHEAQEQALAGGAEPQRGPPIHVQGGGDPADAIELPAKVVEVYTQVGLLLSRYKSGKLPKPFKILPTLPQWDTLLAITRPDSWTPHAVYEATKLFTSSRPPVAQAFCSDILLPHVREDIMETKKLNVHLFKALKKSLYKPAAFFRGLLFPLAASGTCTLREATIIGSVIARVSIPVLHSATALYRLCEIAAEQMQQDVESAGACNIFIRTLLEKKYALPYRVVDAVVFHFLRFRATQHDAAANNHDVSMGGIAGGGGGGAAFPGKKAGANDYKLPVLWHQCLLAFAQRYKNEITEDQREALLDLLLVRGHKQIGPEVRRELLEGRGRGVMVEPAEGEGTGLGVGVGAGVVGGDDTMVDV</sequence>
<evidence type="ECO:0000256" key="2">
    <source>
        <dbReference type="SAM" id="MobiDB-lite"/>
    </source>
</evidence>
<feature type="compositionally biased region" description="Basic and acidic residues" evidence="2">
    <location>
        <begin position="1"/>
        <end position="14"/>
    </location>
</feature>
<accession>A0AAV9J7K6</accession>
<dbReference type="PANTHER" id="PTHR12821">
    <property type="entry name" value="BYSTIN"/>
    <property type="match status" value="1"/>
</dbReference>
<dbReference type="GO" id="GO:0005730">
    <property type="term" value="C:nucleolus"/>
    <property type="evidence" value="ECO:0007669"/>
    <property type="project" value="TreeGrafter"/>
</dbReference>
<comment type="similarity">
    <text evidence="1">Belongs to the bystin family.</text>
</comment>
<comment type="caution">
    <text evidence="3">The sequence shown here is derived from an EMBL/GenBank/DDBJ whole genome shotgun (WGS) entry which is preliminary data.</text>
</comment>
<protein>
    <recommendedName>
        <fullName evidence="5">Bystin</fullName>
    </recommendedName>
</protein>
<dbReference type="GO" id="GO:0005737">
    <property type="term" value="C:cytoplasm"/>
    <property type="evidence" value="ECO:0007669"/>
    <property type="project" value="TreeGrafter"/>
</dbReference>
<dbReference type="InterPro" id="IPR007955">
    <property type="entry name" value="Bystin"/>
</dbReference>
<dbReference type="AlphaFoldDB" id="A0AAV9J7K6"/>
<keyword evidence="4" id="KW-1185">Reference proteome</keyword>
<dbReference type="PANTHER" id="PTHR12821:SF0">
    <property type="entry name" value="BYSTIN"/>
    <property type="match status" value="1"/>
</dbReference>
<evidence type="ECO:0000256" key="1">
    <source>
        <dbReference type="ARBA" id="ARBA00007114"/>
    </source>
</evidence>